<comment type="similarity">
    <text evidence="1 2">Belongs to the outer membrane factor (OMF) (TC 1.B.17) family.</text>
</comment>
<dbReference type="Proteomes" id="UP000427769">
    <property type="component" value="Chromosome"/>
</dbReference>
<dbReference type="GO" id="GO:0015562">
    <property type="term" value="F:efflux transmembrane transporter activity"/>
    <property type="evidence" value="ECO:0007669"/>
    <property type="project" value="InterPro"/>
</dbReference>
<dbReference type="EMBL" id="AP021875">
    <property type="protein sequence ID" value="BBO73074.1"/>
    <property type="molecule type" value="Genomic_DNA"/>
</dbReference>
<keyword evidence="2" id="KW-0812">Transmembrane</keyword>
<reference evidence="3 4" key="1">
    <citation type="submission" date="2019-11" db="EMBL/GenBank/DDBJ databases">
        <title>Comparative genomics of hydrocarbon-degrading Desulfosarcina strains.</title>
        <authorList>
            <person name="Watanabe M."/>
            <person name="Kojima H."/>
            <person name="Fukui M."/>
        </authorList>
    </citation>
    <scope>NUCLEOTIDE SEQUENCE [LARGE SCALE GENOMIC DNA]</scope>
    <source>
        <strain evidence="3 4">PP31</strain>
    </source>
</reference>
<dbReference type="PANTHER" id="PTHR30203:SF25">
    <property type="entry name" value="OUTER MEMBRANE PROTEIN-RELATED"/>
    <property type="match status" value="1"/>
</dbReference>
<gene>
    <name evidence="3" type="ORF">DSCW_04910</name>
</gene>
<dbReference type="InterPro" id="IPR003423">
    <property type="entry name" value="OMP_efflux"/>
</dbReference>
<evidence type="ECO:0000313" key="4">
    <source>
        <dbReference type="Proteomes" id="UP000427769"/>
    </source>
</evidence>
<dbReference type="GO" id="GO:0005886">
    <property type="term" value="C:plasma membrane"/>
    <property type="evidence" value="ECO:0007669"/>
    <property type="project" value="UniProtKB-SubCell"/>
</dbReference>
<dbReference type="Gene3D" id="2.20.200.10">
    <property type="entry name" value="Outer membrane efflux proteins (OEP)"/>
    <property type="match status" value="1"/>
</dbReference>
<dbReference type="SUPFAM" id="SSF56954">
    <property type="entry name" value="Outer membrane efflux proteins (OEP)"/>
    <property type="match status" value="1"/>
</dbReference>
<sequence length="496" mass="54651">MSYLVNIVLFPVLLFVSLGGCALGPDYTRPDVEAPDSWGAWHSGDDALHAEIDSGPLQTEWWKDYHDPVLDDLVARALCASPDIETAALRFVQARIQTQVTSSRQLPELKATGSATYNRLSEHGTSTRLYDEIGDNIGFDKDIVVDILSDPFAWYQAGLDFSWEIDFWGHVARNVEAAEAGAAEQAAMLDVARLSVISDLVNAYWSLRSVQRQIQLSREDIQVVEERLAIQKAQASGGLINHSEIADQKAGLAAIQAGLPALQAGESRYMNRILLLVGEHPGALQNLLKTRIRVSDKVQEDNLPELNMGLPSTVALRRPDVRAAEARLHQATAKIGVARAELYPGITLGASLGLDSYQEKDFVDWGSRVWSIGPSLSLPLFNHGRLKNTVLLREKAQQEAAIAFHQTVLSAWHEIDDGLSRYEAARQTFIKQQKRMNNAREAHTLLNARFQGGNGSYLSVLDGRRNVLRAERDLAECRESLCTAFAAVNVAIGNVP</sequence>
<comment type="subcellular location">
    <subcellularLocation>
        <location evidence="2">Cell membrane</location>
        <topology evidence="2">Lipid-anchor</topology>
    </subcellularLocation>
</comment>
<dbReference type="Pfam" id="PF02321">
    <property type="entry name" value="OEP"/>
    <property type="match status" value="2"/>
</dbReference>
<evidence type="ECO:0000256" key="2">
    <source>
        <dbReference type="RuleBase" id="RU362097"/>
    </source>
</evidence>
<keyword evidence="4" id="KW-1185">Reference proteome</keyword>
<accession>A0A5K7Z3M0</accession>
<protein>
    <submittedName>
        <fullName evidence="3">Outer membrane efflux protein</fullName>
    </submittedName>
</protein>
<organism evidence="3 4">
    <name type="scientific">Desulfosarcina widdelii</name>
    <dbReference type="NCBI Taxonomy" id="947919"/>
    <lineage>
        <taxon>Bacteria</taxon>
        <taxon>Pseudomonadati</taxon>
        <taxon>Thermodesulfobacteriota</taxon>
        <taxon>Desulfobacteria</taxon>
        <taxon>Desulfobacterales</taxon>
        <taxon>Desulfosarcinaceae</taxon>
        <taxon>Desulfosarcina</taxon>
    </lineage>
</organism>
<keyword evidence="2" id="KW-0472">Membrane</keyword>
<evidence type="ECO:0000313" key="3">
    <source>
        <dbReference type="EMBL" id="BBO73074.1"/>
    </source>
</evidence>
<dbReference type="AlphaFoldDB" id="A0A5K7Z3M0"/>
<name>A0A5K7Z3M0_9BACT</name>
<dbReference type="NCBIfam" id="TIGR01845">
    <property type="entry name" value="outer_NodT"/>
    <property type="match status" value="1"/>
</dbReference>
<keyword evidence="2" id="KW-1134">Transmembrane beta strand</keyword>
<dbReference type="InterPro" id="IPR010131">
    <property type="entry name" value="MdtP/NodT-like"/>
</dbReference>
<dbReference type="PANTHER" id="PTHR30203">
    <property type="entry name" value="OUTER MEMBRANE CATION EFFLUX PROTEIN"/>
    <property type="match status" value="1"/>
</dbReference>
<dbReference type="Gene3D" id="1.20.1600.10">
    <property type="entry name" value="Outer membrane efflux proteins (OEP)"/>
    <property type="match status" value="1"/>
</dbReference>
<dbReference type="KEGG" id="dwd:DSCW_04910"/>
<dbReference type="RefSeq" id="WP_170302088.1">
    <property type="nucleotide sequence ID" value="NZ_AP021875.1"/>
</dbReference>
<keyword evidence="2" id="KW-0564">Palmitate</keyword>
<evidence type="ECO:0000256" key="1">
    <source>
        <dbReference type="ARBA" id="ARBA00007613"/>
    </source>
</evidence>
<proteinExistence type="inferred from homology"/>
<keyword evidence="2" id="KW-0449">Lipoprotein</keyword>